<dbReference type="GO" id="GO:0006508">
    <property type="term" value="P:proteolysis"/>
    <property type="evidence" value="ECO:0007669"/>
    <property type="project" value="UniProtKB-KW"/>
</dbReference>
<keyword evidence="4" id="KW-0378">Hydrolase</keyword>
<organism evidence="4 5">
    <name type="scientific">Yoonia ponticola</name>
    <dbReference type="NCBI Taxonomy" id="1524255"/>
    <lineage>
        <taxon>Bacteria</taxon>
        <taxon>Pseudomonadati</taxon>
        <taxon>Pseudomonadota</taxon>
        <taxon>Alphaproteobacteria</taxon>
        <taxon>Rhodobacterales</taxon>
        <taxon>Paracoccaceae</taxon>
        <taxon>Yoonia</taxon>
    </lineage>
</organism>
<feature type="chain" id="PRO_5031037958" evidence="3">
    <location>
        <begin position="24"/>
        <end position="813"/>
    </location>
</feature>
<keyword evidence="2" id="KW-0802">TPR repeat</keyword>
<dbReference type="AlphaFoldDB" id="A0A7W9BNG4"/>
<dbReference type="Pfam" id="PF13432">
    <property type="entry name" value="TPR_16"/>
    <property type="match status" value="2"/>
</dbReference>
<dbReference type="Gene3D" id="1.25.40.10">
    <property type="entry name" value="Tetratricopeptide repeat domain"/>
    <property type="match status" value="4"/>
</dbReference>
<proteinExistence type="predicted"/>
<dbReference type="RefSeq" id="WP_183530733.1">
    <property type="nucleotide sequence ID" value="NZ_JACIJM010000012.1"/>
</dbReference>
<evidence type="ECO:0000256" key="2">
    <source>
        <dbReference type="ARBA" id="ARBA00022803"/>
    </source>
</evidence>
<comment type="caution">
    <text evidence="4">The sequence shown here is derived from an EMBL/GenBank/DDBJ whole genome shotgun (WGS) entry which is preliminary data.</text>
</comment>
<gene>
    <name evidence="4" type="ORF">FHS72_003290</name>
</gene>
<reference evidence="4 5" key="1">
    <citation type="submission" date="2020-08" db="EMBL/GenBank/DDBJ databases">
        <title>Genomic Encyclopedia of Type Strains, Phase IV (KMG-IV): sequencing the most valuable type-strain genomes for metagenomic binning, comparative biology and taxonomic classification.</title>
        <authorList>
            <person name="Goeker M."/>
        </authorList>
    </citation>
    <scope>NUCLEOTIDE SEQUENCE [LARGE SCALE GENOMIC DNA]</scope>
    <source>
        <strain evidence="4 5">DSM 101064</strain>
    </source>
</reference>
<dbReference type="InterPro" id="IPR011990">
    <property type="entry name" value="TPR-like_helical_dom_sf"/>
</dbReference>
<dbReference type="PANTHER" id="PTHR45586">
    <property type="entry name" value="TPR REPEAT-CONTAINING PROTEIN PA4667"/>
    <property type="match status" value="1"/>
</dbReference>
<dbReference type="GO" id="GO:0008233">
    <property type="term" value="F:peptidase activity"/>
    <property type="evidence" value="ECO:0007669"/>
    <property type="project" value="UniProtKB-KW"/>
</dbReference>
<dbReference type="PANTHER" id="PTHR45586:SF1">
    <property type="entry name" value="LIPOPOLYSACCHARIDE ASSEMBLY PROTEIN B"/>
    <property type="match status" value="1"/>
</dbReference>
<evidence type="ECO:0000313" key="5">
    <source>
        <dbReference type="Proteomes" id="UP000535415"/>
    </source>
</evidence>
<name>A0A7W9BNG4_9RHOB</name>
<keyword evidence="3" id="KW-0732">Signal</keyword>
<keyword evidence="5" id="KW-1185">Reference proteome</keyword>
<keyword evidence="1" id="KW-0677">Repeat</keyword>
<sequence>MTFPWIKGAALCAVLALSACEDAADRADAYYQSGLALLAEGDTDRALIEFRNVFEHDGFHKEAREIYADTLLDLGRTTDAYSQYLRLIEQYPDTPSVRLTLAEIALVRNDWDEVRRHGTAAIALTPDDPRAQAVAAAIAYTTALRADDAGAQADAATRAKTVLDTSPDNLVALRVAIDAAARGPLPDTALPLLDRAIAQDPTSLEFHGAKLRLLSDLKDDTAAIAQLETMFDQFPENAEVRSALVNWHLQQQDYPAAEAILRQMAGDPATAASEHMTIVQFLRQAQGDQAALDELTALADATADTDVQPLYRATAAVIMFEADPDGPALATMQSITSDLPDSDQSRRIKAMYAQMLISIGDDTAARGVVDAILAEDTTNVAALKMQATWAIEADTPDAAITHLRTALSQSPRDPDIMMLMATAHERTGFPELAGERLALAVEVSNADPEPSLRYARFLMRDDRTQAASNVLQDARRAAPTNLELISVLADLHLKAQDWPQATALLGELRSMGETNPRAAQLATAVQAGILSGQNRTDESLAVLQDQLSDLDEDGRAALTIAMAQVRAGKTTEARSYLASAIAEQPDNMTLRMLAGSVAMMEGDADEAETVFRAVLDEAPDTESAVRLLYSLLHLQGRDAEKTQVLETGLATLPASETLLWIKAGALEQAGDIDGAIAIYDTLYTADSANVVVANNLASLLAAHRDDSASLDRAFRIARRLRGVDVPAFQDTYGWIVYRRGDYAEALDYLRPAATGLPGDPLVQYHLGKTLHAVNKPAEAIETLTRALDIAGDSDLTQFADARTLLTELLQSQP</sequence>
<evidence type="ECO:0000256" key="3">
    <source>
        <dbReference type="SAM" id="SignalP"/>
    </source>
</evidence>
<feature type="signal peptide" evidence="3">
    <location>
        <begin position="1"/>
        <end position="23"/>
    </location>
</feature>
<dbReference type="SMART" id="SM00028">
    <property type="entry name" value="TPR"/>
    <property type="match status" value="6"/>
</dbReference>
<dbReference type="Proteomes" id="UP000535415">
    <property type="component" value="Unassembled WGS sequence"/>
</dbReference>
<evidence type="ECO:0000313" key="4">
    <source>
        <dbReference type="EMBL" id="MBB5723645.1"/>
    </source>
</evidence>
<keyword evidence="4" id="KW-0645">Protease</keyword>
<evidence type="ECO:0000256" key="1">
    <source>
        <dbReference type="ARBA" id="ARBA00022737"/>
    </source>
</evidence>
<protein>
    <submittedName>
        <fullName evidence="4">Putative Zn-dependent protease</fullName>
    </submittedName>
</protein>
<dbReference type="EMBL" id="JACIJM010000012">
    <property type="protein sequence ID" value="MBB5723645.1"/>
    <property type="molecule type" value="Genomic_DNA"/>
</dbReference>
<dbReference type="PROSITE" id="PS51257">
    <property type="entry name" value="PROKAR_LIPOPROTEIN"/>
    <property type="match status" value="1"/>
</dbReference>
<dbReference type="Pfam" id="PF14559">
    <property type="entry name" value="TPR_19"/>
    <property type="match status" value="3"/>
</dbReference>
<dbReference type="InterPro" id="IPR019734">
    <property type="entry name" value="TPR_rpt"/>
</dbReference>
<dbReference type="SUPFAM" id="SSF48452">
    <property type="entry name" value="TPR-like"/>
    <property type="match status" value="3"/>
</dbReference>
<dbReference type="InterPro" id="IPR051012">
    <property type="entry name" value="CellSynth/LPSAsmb/PSIAsmb"/>
</dbReference>
<accession>A0A7W9BNG4</accession>